<feature type="region of interest" description="Disordered" evidence="8">
    <location>
        <begin position="483"/>
        <end position="514"/>
    </location>
</feature>
<sequence>MSGTTEESHVRVLQAPLKRDVARPVANLGNTCYMNAVLQALAHAPELCMALDVESHHVNCPVFTENDLKRRPSPSSSPDGEDTAFKPTGTRKSRRSAGKKSPSSQGDDSSVFCALCEMELHFARVHNAAKGRDKPVAPTRFVNGFINKIAPHFKLGQQEDAHEFLRLLIDAMQRSCKKASTTPCNPQDTPPPESKTPESEYPFQLFRGTVESNVTCAACNAKSSKIDPIEDIGLDVSQASSSSGVLSDVGSALKRFARAEPLDTGYKCESCGAVGQATKQSRLASIPPILTLHLKRFRYGAEAQKTVLTGTGPGGRRSNRSELSQLLGSGTADFYGGKSGSAKIEGHSKYEQILDLKPYLTEELQSQHSKMFCRLFAVIVHAGKNSHSGHYVAYVRNIVKNQWCKMDDSRVAAVSVQEVMNAEAYMLLYRVVEHPVAIRLRNEQIKLHEGYEKDAREIERVDVKPDMEMAPISTEALSPINLETDEKQFGSRESDKNKAAPARTNRKRKAPSYSCGKDWAFRTTRLPRSVIDVFRDIENMISDYVQFKPEFFKLLTEQASKTNAKVGQQLAYGVSENDVQGGTGKVKGALLKMFYELEKHHGVKYFQDKKDDQAINLMVDQNQDTFL</sequence>
<feature type="compositionally biased region" description="Basic residues" evidence="8">
    <location>
        <begin position="89"/>
        <end position="98"/>
    </location>
</feature>
<keyword evidence="7" id="KW-0788">Thiol protease</keyword>
<proteinExistence type="inferred from homology"/>
<name>A0AAD2PXP3_9STRA</name>
<keyword evidence="6" id="KW-0378">Hydrolase</keyword>
<comment type="caution">
    <text evidence="10">The sequence shown here is derived from an EMBL/GenBank/DDBJ whole genome shotgun (WGS) entry which is preliminary data.</text>
</comment>
<evidence type="ECO:0000256" key="4">
    <source>
        <dbReference type="ARBA" id="ARBA00022670"/>
    </source>
</evidence>
<evidence type="ECO:0000256" key="6">
    <source>
        <dbReference type="ARBA" id="ARBA00022801"/>
    </source>
</evidence>
<dbReference type="InterPro" id="IPR050164">
    <property type="entry name" value="Peptidase_C19"/>
</dbReference>
<evidence type="ECO:0000256" key="3">
    <source>
        <dbReference type="ARBA" id="ARBA00012759"/>
    </source>
</evidence>
<dbReference type="InterPro" id="IPR038765">
    <property type="entry name" value="Papain-like_cys_pep_sf"/>
</dbReference>
<organism evidence="10 11">
    <name type="scientific">Cylindrotheca closterium</name>
    <dbReference type="NCBI Taxonomy" id="2856"/>
    <lineage>
        <taxon>Eukaryota</taxon>
        <taxon>Sar</taxon>
        <taxon>Stramenopiles</taxon>
        <taxon>Ochrophyta</taxon>
        <taxon>Bacillariophyta</taxon>
        <taxon>Bacillariophyceae</taxon>
        <taxon>Bacillariophycidae</taxon>
        <taxon>Bacillariales</taxon>
        <taxon>Bacillariaceae</taxon>
        <taxon>Cylindrotheca</taxon>
    </lineage>
</organism>
<evidence type="ECO:0000259" key="9">
    <source>
        <dbReference type="PROSITE" id="PS50235"/>
    </source>
</evidence>
<feature type="domain" description="USP" evidence="9">
    <location>
        <begin position="23"/>
        <end position="432"/>
    </location>
</feature>
<dbReference type="GO" id="GO:0004843">
    <property type="term" value="F:cysteine-type deubiquitinase activity"/>
    <property type="evidence" value="ECO:0007669"/>
    <property type="project" value="UniProtKB-EC"/>
</dbReference>
<evidence type="ECO:0000313" key="11">
    <source>
        <dbReference type="Proteomes" id="UP001295423"/>
    </source>
</evidence>
<dbReference type="GO" id="GO:0005829">
    <property type="term" value="C:cytosol"/>
    <property type="evidence" value="ECO:0007669"/>
    <property type="project" value="TreeGrafter"/>
</dbReference>
<keyword evidence="5" id="KW-0833">Ubl conjugation pathway</keyword>
<dbReference type="Gene3D" id="3.90.70.10">
    <property type="entry name" value="Cysteine proteinases"/>
    <property type="match status" value="1"/>
</dbReference>
<dbReference type="AlphaFoldDB" id="A0AAD2PXP3"/>
<dbReference type="SUPFAM" id="SSF54001">
    <property type="entry name" value="Cysteine proteinases"/>
    <property type="match status" value="1"/>
</dbReference>
<protein>
    <recommendedName>
        <fullName evidence="3">ubiquitinyl hydrolase 1</fullName>
        <ecNumber evidence="3">3.4.19.12</ecNumber>
    </recommendedName>
</protein>
<comment type="similarity">
    <text evidence="2">Belongs to the peptidase C19 family.</text>
</comment>
<evidence type="ECO:0000256" key="7">
    <source>
        <dbReference type="ARBA" id="ARBA00022807"/>
    </source>
</evidence>
<evidence type="ECO:0000256" key="1">
    <source>
        <dbReference type="ARBA" id="ARBA00000707"/>
    </source>
</evidence>
<feature type="region of interest" description="Disordered" evidence="8">
    <location>
        <begin position="65"/>
        <end position="108"/>
    </location>
</feature>
<dbReference type="InterPro" id="IPR028889">
    <property type="entry name" value="USP"/>
</dbReference>
<keyword evidence="11" id="KW-1185">Reference proteome</keyword>
<evidence type="ECO:0000313" key="10">
    <source>
        <dbReference type="EMBL" id="CAJ1967111.1"/>
    </source>
</evidence>
<dbReference type="PROSITE" id="PS50235">
    <property type="entry name" value="USP_3"/>
    <property type="match status" value="1"/>
</dbReference>
<dbReference type="Proteomes" id="UP001295423">
    <property type="component" value="Unassembled WGS sequence"/>
</dbReference>
<evidence type="ECO:0000256" key="5">
    <source>
        <dbReference type="ARBA" id="ARBA00022786"/>
    </source>
</evidence>
<dbReference type="InterPro" id="IPR001394">
    <property type="entry name" value="Peptidase_C19_UCH"/>
</dbReference>
<reference evidence="10" key="1">
    <citation type="submission" date="2023-08" db="EMBL/GenBank/DDBJ databases">
        <authorList>
            <person name="Audoor S."/>
            <person name="Bilcke G."/>
        </authorList>
    </citation>
    <scope>NUCLEOTIDE SEQUENCE</scope>
</reference>
<accession>A0AAD2PXP3</accession>
<evidence type="ECO:0000256" key="2">
    <source>
        <dbReference type="ARBA" id="ARBA00009085"/>
    </source>
</evidence>
<dbReference type="EC" id="3.4.19.12" evidence="3"/>
<evidence type="ECO:0000256" key="8">
    <source>
        <dbReference type="SAM" id="MobiDB-lite"/>
    </source>
</evidence>
<dbReference type="GO" id="GO:0006508">
    <property type="term" value="P:proteolysis"/>
    <property type="evidence" value="ECO:0007669"/>
    <property type="project" value="UniProtKB-KW"/>
</dbReference>
<comment type="catalytic activity">
    <reaction evidence="1">
        <text>Thiol-dependent hydrolysis of ester, thioester, amide, peptide and isopeptide bonds formed by the C-terminal Gly of ubiquitin (a 76-residue protein attached to proteins as an intracellular targeting signal).</text>
        <dbReference type="EC" id="3.4.19.12"/>
    </reaction>
</comment>
<feature type="compositionally biased region" description="Basic and acidic residues" evidence="8">
    <location>
        <begin position="484"/>
        <end position="498"/>
    </location>
</feature>
<gene>
    <name evidence="10" type="ORF">CYCCA115_LOCUS22619</name>
</gene>
<dbReference type="GO" id="GO:0005634">
    <property type="term" value="C:nucleus"/>
    <property type="evidence" value="ECO:0007669"/>
    <property type="project" value="TreeGrafter"/>
</dbReference>
<dbReference type="EMBL" id="CAKOGP040002313">
    <property type="protein sequence ID" value="CAJ1967111.1"/>
    <property type="molecule type" value="Genomic_DNA"/>
</dbReference>
<feature type="region of interest" description="Disordered" evidence="8">
    <location>
        <begin position="179"/>
        <end position="199"/>
    </location>
</feature>
<dbReference type="PANTHER" id="PTHR24006">
    <property type="entry name" value="UBIQUITIN CARBOXYL-TERMINAL HYDROLASE"/>
    <property type="match status" value="1"/>
</dbReference>
<dbReference type="Pfam" id="PF00443">
    <property type="entry name" value="UCH"/>
    <property type="match status" value="2"/>
</dbReference>
<dbReference type="GO" id="GO:0016579">
    <property type="term" value="P:protein deubiquitination"/>
    <property type="evidence" value="ECO:0007669"/>
    <property type="project" value="InterPro"/>
</dbReference>
<keyword evidence="4" id="KW-0645">Protease</keyword>
<dbReference type="PANTHER" id="PTHR24006:SF758">
    <property type="entry name" value="UBIQUITIN CARBOXYL-TERMINAL HYDROLASE 36"/>
    <property type="match status" value="1"/>
</dbReference>